<dbReference type="InterPro" id="IPR010982">
    <property type="entry name" value="Lambda_DNA-bd_dom_sf"/>
</dbReference>
<dbReference type="Gene3D" id="1.10.260.40">
    <property type="entry name" value="lambda repressor-like DNA-binding domains"/>
    <property type="match status" value="1"/>
</dbReference>
<dbReference type="RefSeq" id="WP_095484819.1">
    <property type="nucleotide sequence ID" value="NZ_CP088151.1"/>
</dbReference>
<sequence length="102" mass="11465">MLHFTSPIHPGEILREEFLAPLGLKPYTLAKKLHVPRTRIERLVAEVTPVTPDTALRLAKFFNTTPQFWMNMQAAFDLTMEADAKKEEIAAIDSYAEAPLAA</sequence>
<organism evidence="3 4">
    <name type="scientific">Mesorhizobium mediterraneum</name>
    <dbReference type="NCBI Taxonomy" id="43617"/>
    <lineage>
        <taxon>Bacteria</taxon>
        <taxon>Pseudomonadati</taxon>
        <taxon>Pseudomonadota</taxon>
        <taxon>Alphaproteobacteria</taxon>
        <taxon>Hyphomicrobiales</taxon>
        <taxon>Phyllobacteriaceae</taxon>
        <taxon>Mesorhizobium</taxon>
    </lineage>
</organism>
<keyword evidence="4" id="KW-1185">Reference proteome</keyword>
<evidence type="ECO:0000313" key="4">
    <source>
        <dbReference type="Proteomes" id="UP000216215"/>
    </source>
</evidence>
<dbReference type="PANTHER" id="PTHR36924:SF1">
    <property type="entry name" value="ANTITOXIN HIGA-1"/>
    <property type="match status" value="1"/>
</dbReference>
<dbReference type="Pfam" id="PF01381">
    <property type="entry name" value="HTH_3"/>
    <property type="match status" value="1"/>
</dbReference>
<dbReference type="PANTHER" id="PTHR36924">
    <property type="entry name" value="ANTITOXIN HIGA-1"/>
    <property type="match status" value="1"/>
</dbReference>
<feature type="domain" description="HTH cro/C1-type" evidence="2">
    <location>
        <begin position="29"/>
        <end position="69"/>
    </location>
</feature>
<dbReference type="Proteomes" id="UP000216215">
    <property type="component" value="Unassembled WGS sequence"/>
</dbReference>
<dbReference type="InterPro" id="IPR001387">
    <property type="entry name" value="Cro/C1-type_HTH"/>
</dbReference>
<protein>
    <submittedName>
        <fullName evidence="3">Addiction module antidote protein, HigA family</fullName>
    </submittedName>
</protein>
<dbReference type="AlphaFoldDB" id="A0AB36RC23"/>
<dbReference type="EMBL" id="NPKI01000015">
    <property type="protein sequence ID" value="PAQ02204.1"/>
    <property type="molecule type" value="Genomic_DNA"/>
</dbReference>
<proteinExistence type="predicted"/>
<reference evidence="4" key="1">
    <citation type="submission" date="2017-08" db="EMBL/GenBank/DDBJ databases">
        <title>Mesorhizobium wenxinae sp. nov., a novel rhizobial species isolated from root nodules of chickpea (Cicer arietinum L.).</title>
        <authorList>
            <person name="Zhang J."/>
        </authorList>
    </citation>
    <scope>NUCLEOTIDE SEQUENCE [LARGE SCALE GENOMIC DNA]</scope>
    <source>
        <strain evidence="4">USDA 3392</strain>
    </source>
</reference>
<comment type="caution">
    <text evidence="3">The sequence shown here is derived from an EMBL/GenBank/DDBJ whole genome shotgun (WGS) entry which is preliminary data.</text>
</comment>
<accession>A0AB36RC23</accession>
<keyword evidence="1" id="KW-0238">DNA-binding</keyword>
<evidence type="ECO:0000256" key="1">
    <source>
        <dbReference type="ARBA" id="ARBA00023125"/>
    </source>
</evidence>
<evidence type="ECO:0000313" key="3">
    <source>
        <dbReference type="EMBL" id="PAQ02204.1"/>
    </source>
</evidence>
<dbReference type="SMART" id="SM00530">
    <property type="entry name" value="HTH_XRE"/>
    <property type="match status" value="1"/>
</dbReference>
<dbReference type="SUPFAM" id="SSF47413">
    <property type="entry name" value="lambda repressor-like DNA-binding domains"/>
    <property type="match status" value="1"/>
</dbReference>
<dbReference type="GO" id="GO:0003677">
    <property type="term" value="F:DNA binding"/>
    <property type="evidence" value="ECO:0007669"/>
    <property type="project" value="UniProtKB-KW"/>
</dbReference>
<name>A0AB36RC23_9HYPH</name>
<dbReference type="PROSITE" id="PS50943">
    <property type="entry name" value="HTH_CROC1"/>
    <property type="match status" value="1"/>
</dbReference>
<evidence type="ECO:0000259" key="2">
    <source>
        <dbReference type="PROSITE" id="PS50943"/>
    </source>
</evidence>
<dbReference type="CDD" id="cd00093">
    <property type="entry name" value="HTH_XRE"/>
    <property type="match status" value="1"/>
</dbReference>
<dbReference type="InterPro" id="IPR013430">
    <property type="entry name" value="Toxin_antidote_HigA"/>
</dbReference>
<dbReference type="NCBIfam" id="TIGR02607">
    <property type="entry name" value="antidote_HigA"/>
    <property type="match status" value="1"/>
</dbReference>
<gene>
    <name evidence="3" type="primary">higA</name>
    <name evidence="3" type="ORF">CIT25_12515</name>
</gene>